<proteinExistence type="predicted"/>
<evidence type="ECO:0000313" key="2">
    <source>
        <dbReference type="Proteomes" id="UP000507979"/>
    </source>
</evidence>
<reference evidence="1 2" key="1">
    <citation type="submission" date="2020-04" db="EMBL/GenBank/DDBJ databases">
        <authorList>
            <person name="De Canck E."/>
        </authorList>
    </citation>
    <scope>NUCLEOTIDE SEQUENCE [LARGE SCALE GENOMIC DNA]</scope>
    <source>
        <strain evidence="1 2">LMG 26845</strain>
    </source>
</reference>
<sequence length="287" mass="29683">MENQIHTEAARILDSITKLAPTDAGRVVIAGSHGGSYAAYCAARGRVRAVVLNDAGVGWQQAGIAGLDELQQWGVAAATADYRSCRIGDGADMARHGIISHVNGLAHALGCRPGMAVAQAARRLADADMAPTWPAPRHEARAVLATAADGTPRVIGADSVSLLEADDDGRIAVTASHGERLAGLATDGVRPRPWLVTFNDAGIGKDSAGIGRLPLLQQRGIAALTVSAHSARIGDARSCYEDGVVSCANARARELGCRIGAPLKSFIDALLAGRATHLEHSPHVGNP</sequence>
<dbReference type="RefSeq" id="WP_054431279.1">
    <property type="nucleotide sequence ID" value="NZ_CADIJR010000093.1"/>
</dbReference>
<organism evidence="1 2">
    <name type="scientific">Achromobacter insuavis</name>
    <dbReference type="NCBI Taxonomy" id="1287735"/>
    <lineage>
        <taxon>Bacteria</taxon>
        <taxon>Pseudomonadati</taxon>
        <taxon>Pseudomonadota</taxon>
        <taxon>Betaproteobacteria</taxon>
        <taxon>Burkholderiales</taxon>
        <taxon>Alcaligenaceae</taxon>
        <taxon>Achromobacter</taxon>
    </lineage>
</organism>
<dbReference type="EMBL" id="CADIJR010000093">
    <property type="protein sequence ID" value="CAB3706015.1"/>
    <property type="molecule type" value="Genomic_DNA"/>
</dbReference>
<gene>
    <name evidence="1" type="ORF">LMG26845_05504</name>
</gene>
<protein>
    <submittedName>
        <fullName evidence="1">Uncharacterized protein</fullName>
    </submittedName>
</protein>
<name>A0A6J5BHC4_9BURK</name>
<dbReference type="AlphaFoldDB" id="A0A6J5BHC4"/>
<keyword evidence="2" id="KW-1185">Reference proteome</keyword>
<evidence type="ECO:0000313" key="1">
    <source>
        <dbReference type="EMBL" id="CAB3706015.1"/>
    </source>
</evidence>
<accession>A0A6J5BHC4</accession>
<dbReference type="GeneID" id="92901400"/>
<dbReference type="Proteomes" id="UP000507979">
    <property type="component" value="Unassembled WGS sequence"/>
</dbReference>